<reference evidence="1" key="1">
    <citation type="submission" date="2018-04" db="EMBL/GenBank/DDBJ databases">
        <authorList>
            <person name="Go L.Y."/>
            <person name="Mitchell J.A."/>
        </authorList>
    </citation>
    <scope>NUCLEOTIDE SEQUENCE</scope>
    <source>
        <strain evidence="1">ARTV</strain>
    </source>
</reference>
<protein>
    <recommendedName>
        <fullName evidence="2">Rha family transcriptional regulator</fullName>
    </recommendedName>
</protein>
<dbReference type="AlphaFoldDB" id="A0A3B0M1H4"/>
<proteinExistence type="predicted"/>
<sequence>MQYSNFVVIPVSKKPTMSSLEMVDYINNDRSSKAKSEGLSFPCKKYRSLQHKSFLAKVPKVLGATSAKFFADDIFTSGNGAQSIRKIYKFPKREACLMAMSYSYELQAVVFDRMTELEGSKDINRLDLSDLTELTIKQMQDRVSLAEKYFFTEHGQKGSSLMTLRRKEKKSIKKAEQLVRDLI</sequence>
<dbReference type="EMBL" id="UFQR01000018">
    <property type="protein sequence ID" value="SSW96491.1"/>
    <property type="molecule type" value="Genomic_DNA"/>
</dbReference>
<evidence type="ECO:0008006" key="2">
    <source>
        <dbReference type="Google" id="ProtNLM"/>
    </source>
</evidence>
<gene>
    <name evidence="1" type="ORF">ARTV_2939</name>
</gene>
<name>A0A3B0M1H4_9GAMM</name>
<evidence type="ECO:0000313" key="1">
    <source>
        <dbReference type="EMBL" id="SSW96491.1"/>
    </source>
</evidence>
<organism evidence="1">
    <name type="scientific">Arsenophonus endosymbiont of Trialeurodes vaporariorum</name>
    <dbReference type="NCBI Taxonomy" id="235567"/>
    <lineage>
        <taxon>Bacteria</taxon>
        <taxon>Pseudomonadati</taxon>
        <taxon>Pseudomonadota</taxon>
        <taxon>Gammaproteobacteria</taxon>
        <taxon>Enterobacterales</taxon>
        <taxon>Morganellaceae</taxon>
        <taxon>Arsenophonus</taxon>
    </lineage>
</organism>
<accession>A0A3B0M1H4</accession>